<evidence type="ECO:0000313" key="1">
    <source>
        <dbReference type="EMBL" id="KAK7741571.1"/>
    </source>
</evidence>
<dbReference type="Proteomes" id="UP001430848">
    <property type="component" value="Unassembled WGS sequence"/>
</dbReference>
<keyword evidence="2" id="KW-1185">Reference proteome</keyword>
<reference evidence="1 2" key="1">
    <citation type="submission" date="2024-02" db="EMBL/GenBank/DDBJ databases">
        <title>De novo assembly and annotation of 12 fungi associated with fruit tree decline syndrome in Ontario, Canada.</title>
        <authorList>
            <person name="Sulman M."/>
            <person name="Ellouze W."/>
            <person name="Ilyukhin E."/>
        </authorList>
    </citation>
    <scope>NUCLEOTIDE SEQUENCE [LARGE SCALE GENOMIC DNA]</scope>
    <source>
        <strain evidence="1 2">M169</strain>
    </source>
</reference>
<protein>
    <submittedName>
        <fullName evidence="1">Uncharacterized protein</fullName>
    </submittedName>
</protein>
<sequence length="185" mass="21376">MAAEPSNQRTVEFFLLSLWSWLPEGRKRILEVLESCDLVRASTTRPENHCYNSAEVEVSRDGAFPINKVQEQAHFAWDEKYDWFHIKCLEDDKDYIMNEYLKAQSDMEIELKEKDVIRDDGNLIPTVKNHLIGTSRPRVAVPGESDDPEVATRTERVGAECPKGQGRVEKRMERQTVKATEAYLF</sequence>
<accession>A0ABR1PP78</accession>
<proteinExistence type="predicted"/>
<name>A0ABR1PP78_DIAER</name>
<gene>
    <name evidence="1" type="ORF">SLS63_001128</name>
</gene>
<comment type="caution">
    <text evidence="1">The sequence shown here is derived from an EMBL/GenBank/DDBJ whole genome shotgun (WGS) entry which is preliminary data.</text>
</comment>
<dbReference type="EMBL" id="JAKNSF020000002">
    <property type="protein sequence ID" value="KAK7741571.1"/>
    <property type="molecule type" value="Genomic_DNA"/>
</dbReference>
<organism evidence="1 2">
    <name type="scientific">Diaporthe eres</name>
    <name type="common">Phomopsis oblonga</name>
    <dbReference type="NCBI Taxonomy" id="83184"/>
    <lineage>
        <taxon>Eukaryota</taxon>
        <taxon>Fungi</taxon>
        <taxon>Dikarya</taxon>
        <taxon>Ascomycota</taxon>
        <taxon>Pezizomycotina</taxon>
        <taxon>Sordariomycetes</taxon>
        <taxon>Sordariomycetidae</taxon>
        <taxon>Diaporthales</taxon>
        <taxon>Diaporthaceae</taxon>
        <taxon>Diaporthe</taxon>
        <taxon>Diaporthe eres species complex</taxon>
    </lineage>
</organism>
<evidence type="ECO:0000313" key="2">
    <source>
        <dbReference type="Proteomes" id="UP001430848"/>
    </source>
</evidence>